<dbReference type="SMART" id="SM00233">
    <property type="entry name" value="PH"/>
    <property type="match status" value="1"/>
</dbReference>
<protein>
    <submittedName>
        <fullName evidence="6">Uncharacterized protein</fullName>
    </submittedName>
</protein>
<dbReference type="FunFam" id="1.10.1000.11:FF:000002">
    <property type="entry name" value="Cytohesin 1"/>
    <property type="match status" value="1"/>
</dbReference>
<organism evidence="5 6">
    <name type="scientific">Mesorhabditis belari</name>
    <dbReference type="NCBI Taxonomy" id="2138241"/>
    <lineage>
        <taxon>Eukaryota</taxon>
        <taxon>Metazoa</taxon>
        <taxon>Ecdysozoa</taxon>
        <taxon>Nematoda</taxon>
        <taxon>Chromadorea</taxon>
        <taxon>Rhabditida</taxon>
        <taxon>Rhabditina</taxon>
        <taxon>Rhabditomorpha</taxon>
        <taxon>Rhabditoidea</taxon>
        <taxon>Rhabditidae</taxon>
        <taxon>Mesorhabditinae</taxon>
        <taxon>Mesorhabditis</taxon>
    </lineage>
</organism>
<dbReference type="CDD" id="cd00171">
    <property type="entry name" value="Sec7"/>
    <property type="match status" value="1"/>
</dbReference>
<dbReference type="Gene3D" id="1.20.58.390">
    <property type="entry name" value="Neurotransmitter-gated ion-channel transmembrane domain"/>
    <property type="match status" value="1"/>
</dbReference>
<dbReference type="Pfam" id="PF01369">
    <property type="entry name" value="Sec7"/>
    <property type="match status" value="1"/>
</dbReference>
<dbReference type="Pfam" id="PF00169">
    <property type="entry name" value="PH"/>
    <property type="match status" value="1"/>
</dbReference>
<dbReference type="GO" id="GO:0016020">
    <property type="term" value="C:membrane"/>
    <property type="evidence" value="ECO:0007669"/>
    <property type="project" value="InterPro"/>
</dbReference>
<accession>A0AAF3EAI6</accession>
<feature type="transmembrane region" description="Helical" evidence="2">
    <location>
        <begin position="566"/>
        <end position="590"/>
    </location>
</feature>
<evidence type="ECO:0000256" key="1">
    <source>
        <dbReference type="SAM" id="Coils"/>
    </source>
</evidence>
<keyword evidence="2" id="KW-0812">Transmembrane</keyword>
<reference evidence="6" key="1">
    <citation type="submission" date="2024-02" db="UniProtKB">
        <authorList>
            <consortium name="WormBaseParasite"/>
        </authorList>
    </citation>
    <scope>IDENTIFICATION</scope>
</reference>
<dbReference type="CDD" id="cd19051">
    <property type="entry name" value="LGIC_TM_cation"/>
    <property type="match status" value="1"/>
</dbReference>
<dbReference type="GO" id="GO:0032012">
    <property type="term" value="P:regulation of ARF protein signal transduction"/>
    <property type="evidence" value="ECO:0007669"/>
    <property type="project" value="InterPro"/>
</dbReference>
<dbReference type="GO" id="GO:0005085">
    <property type="term" value="F:guanyl-nucleotide exchange factor activity"/>
    <property type="evidence" value="ECO:0007669"/>
    <property type="project" value="InterPro"/>
</dbReference>
<dbReference type="PANTHER" id="PTHR10663:SF402">
    <property type="entry name" value="MIP16918P"/>
    <property type="match status" value="1"/>
</dbReference>
<dbReference type="InterPro" id="IPR036734">
    <property type="entry name" value="Neur_chan_lig-bd_sf"/>
</dbReference>
<dbReference type="SUPFAM" id="SSF63712">
    <property type="entry name" value="Nicotinic receptor ligand binding domain-like"/>
    <property type="match status" value="1"/>
</dbReference>
<dbReference type="WBParaSite" id="MBELARI_LOCUS10938">
    <property type="protein sequence ID" value="MBELARI_LOCUS10938"/>
    <property type="gene ID" value="MBELARI_LOCUS10938"/>
</dbReference>
<dbReference type="InterPro" id="IPR006202">
    <property type="entry name" value="Neur_chan_lig-bd"/>
</dbReference>
<dbReference type="InterPro" id="IPR000904">
    <property type="entry name" value="Sec7_dom"/>
</dbReference>
<keyword evidence="2" id="KW-0472">Membrane</keyword>
<dbReference type="PROSITE" id="PS50003">
    <property type="entry name" value="PH_DOMAIN"/>
    <property type="match status" value="1"/>
</dbReference>
<dbReference type="InterPro" id="IPR035999">
    <property type="entry name" value="Sec7_dom_sf"/>
</dbReference>
<dbReference type="Gene3D" id="1.10.1000.11">
    <property type="entry name" value="Arf Nucleotide-binding Site Opener,domain 2"/>
    <property type="match status" value="1"/>
</dbReference>
<proteinExistence type="predicted"/>
<evidence type="ECO:0000259" key="3">
    <source>
        <dbReference type="PROSITE" id="PS50003"/>
    </source>
</evidence>
<dbReference type="InterPro" id="IPR023394">
    <property type="entry name" value="Sec7_C_sf"/>
</dbReference>
<keyword evidence="2" id="KW-1133">Transmembrane helix</keyword>
<evidence type="ECO:0000313" key="5">
    <source>
        <dbReference type="Proteomes" id="UP000887575"/>
    </source>
</evidence>
<dbReference type="Gene3D" id="1.10.220.20">
    <property type="match status" value="1"/>
</dbReference>
<evidence type="ECO:0000259" key="4">
    <source>
        <dbReference type="PROSITE" id="PS50190"/>
    </source>
</evidence>
<dbReference type="Gene3D" id="2.30.29.30">
    <property type="entry name" value="Pleckstrin-homology domain (PH domain)/Phosphotyrosine-binding domain (PTB)"/>
    <property type="match status" value="1"/>
</dbReference>
<keyword evidence="1" id="KW-0175">Coiled coil</keyword>
<dbReference type="SUPFAM" id="SSF50729">
    <property type="entry name" value="PH domain-like"/>
    <property type="match status" value="1"/>
</dbReference>
<feature type="coiled-coil region" evidence="1">
    <location>
        <begin position="110"/>
        <end position="137"/>
    </location>
</feature>
<feature type="domain" description="PH" evidence="3">
    <location>
        <begin position="350"/>
        <end position="461"/>
    </location>
</feature>
<dbReference type="PROSITE" id="PS50190">
    <property type="entry name" value="SEC7"/>
    <property type="match status" value="1"/>
</dbReference>
<dbReference type="GO" id="GO:0005230">
    <property type="term" value="F:extracellular ligand-gated monoatomic ion channel activity"/>
    <property type="evidence" value="ECO:0007669"/>
    <property type="project" value="InterPro"/>
</dbReference>
<keyword evidence="5" id="KW-1185">Reference proteome</keyword>
<dbReference type="SMART" id="SM00222">
    <property type="entry name" value="Sec7"/>
    <property type="match status" value="1"/>
</dbReference>
<feature type="domain" description="SEC7" evidence="4">
    <location>
        <begin position="144"/>
        <end position="335"/>
    </location>
</feature>
<dbReference type="Gene3D" id="2.70.170.10">
    <property type="entry name" value="Neurotransmitter-gated ion-channel ligand-binding domain"/>
    <property type="match status" value="1"/>
</dbReference>
<sequence length="603" mass="70109">MAHPLSQKPALSTIVECSYEEMYTPAWSLDQESQSSQITTAHHYGPYEKPPQKKLRIEDEDTSRHWQIPVPYIQITDDSPDKRNNKQRNRMSFAMADDNLQMAEQDASSLRQIRKRKMELIEEIQSLKNEMHEIDSELETLYYVDDGSKSKSKLMSQGKKKFNQEPEKGLQWMIERGLLSPTPSDVAQWLYKCTTEIKGVSKAAIGDYLGLNDPFVLEVLQKYCEFHSLAEMHIVDALRLFLASFRLPGESQKIDRIIEKFAAHYTKANPTIFKSPDVCYILAYSCVMLNTLLHNPSVKDKPSFERFLSMNRDFVTSGDIQQSMLGNIYDSIKQQAFKLPNDSLGSLVDHADYDGWLFKQSSNQFLTGPLSWKRRWFILSDSCLYYFEHPKDKEPRGIIPLQNVGIKRVENAPRPHTFEIYSVTRDERIKACKTESDGRLDERSQVMALNVWVEHYWKDERVKWDPGHFGNISKLSVSTKAMWTPDIVLFNNARDFSRGFVEVNLHVTSDGDGMYDKQQLDLQIMERYDGKTPFTRDSFTENGEWQNLASFPVVVFELHLRRRMLYFLYNIIYPCVMLSVFILTLMQFILPCESGEKVRKSLE</sequence>
<dbReference type="AlphaFoldDB" id="A0AAF3EAI6"/>
<evidence type="ECO:0000313" key="6">
    <source>
        <dbReference type="WBParaSite" id="MBELARI_LOCUS10938"/>
    </source>
</evidence>
<evidence type="ECO:0000256" key="2">
    <source>
        <dbReference type="SAM" id="Phobius"/>
    </source>
</evidence>
<dbReference type="InterPro" id="IPR038050">
    <property type="entry name" value="Neuro_actylchol_rec"/>
</dbReference>
<dbReference type="InterPro" id="IPR001849">
    <property type="entry name" value="PH_domain"/>
</dbReference>
<name>A0AAF3EAI6_9BILA</name>
<dbReference type="Proteomes" id="UP000887575">
    <property type="component" value="Unassembled WGS sequence"/>
</dbReference>
<dbReference type="SUPFAM" id="SSF48425">
    <property type="entry name" value="Sec7 domain"/>
    <property type="match status" value="1"/>
</dbReference>
<dbReference type="PANTHER" id="PTHR10663">
    <property type="entry name" value="GUANYL-NUCLEOTIDE EXCHANGE FACTOR"/>
    <property type="match status" value="1"/>
</dbReference>
<dbReference type="Pfam" id="PF02931">
    <property type="entry name" value="Neur_chan_LBD"/>
    <property type="match status" value="1"/>
</dbReference>
<dbReference type="InterPro" id="IPR011993">
    <property type="entry name" value="PH-like_dom_sf"/>
</dbReference>